<dbReference type="Pfam" id="PF14054">
    <property type="entry name" value="DUF4249"/>
    <property type="match status" value="1"/>
</dbReference>
<proteinExistence type="predicted"/>
<dbReference type="PROSITE" id="PS51257">
    <property type="entry name" value="PROKAR_LIPOPROTEIN"/>
    <property type="match status" value="1"/>
</dbReference>
<dbReference type="KEGG" id="rsi:Runsl_1826"/>
<evidence type="ECO:0000313" key="2">
    <source>
        <dbReference type="Proteomes" id="UP000000493"/>
    </source>
</evidence>
<gene>
    <name evidence="1" type="ordered locus">Runsl_1826</name>
</gene>
<dbReference type="EMBL" id="CP002859">
    <property type="protein sequence ID" value="AEI48250.1"/>
    <property type="molecule type" value="Genomic_DNA"/>
</dbReference>
<reference evidence="2" key="1">
    <citation type="submission" date="2011-06" db="EMBL/GenBank/DDBJ databases">
        <title>The complete genome of chromosome of Runella slithyformis DSM 19594.</title>
        <authorList>
            <consortium name="US DOE Joint Genome Institute (JGI-PGF)"/>
            <person name="Lucas S."/>
            <person name="Han J."/>
            <person name="Lapidus A."/>
            <person name="Bruce D."/>
            <person name="Goodwin L."/>
            <person name="Pitluck S."/>
            <person name="Peters L."/>
            <person name="Kyrpides N."/>
            <person name="Mavromatis K."/>
            <person name="Ivanova N."/>
            <person name="Ovchinnikova G."/>
            <person name="Zhang X."/>
            <person name="Misra M."/>
            <person name="Detter J.C."/>
            <person name="Tapia R."/>
            <person name="Han C."/>
            <person name="Land M."/>
            <person name="Hauser L."/>
            <person name="Markowitz V."/>
            <person name="Cheng J.-F."/>
            <person name="Hugenholtz P."/>
            <person name="Woyke T."/>
            <person name="Wu D."/>
            <person name="Tindall B."/>
            <person name="Faehrich R."/>
            <person name="Brambilla E."/>
            <person name="Klenk H.-P."/>
            <person name="Eisen J.A."/>
        </authorList>
    </citation>
    <scope>NUCLEOTIDE SEQUENCE [LARGE SCALE GENOMIC DNA]</scope>
    <source>
        <strain evidence="2">ATCC 29530 / DSM 19594 / LMG 11500 / NCIMB 11436 / LSU 4</strain>
    </source>
</reference>
<evidence type="ECO:0008006" key="3">
    <source>
        <dbReference type="Google" id="ProtNLM"/>
    </source>
</evidence>
<protein>
    <recommendedName>
        <fullName evidence="3">DUF4249 domain-containing protein</fullName>
    </recommendedName>
</protein>
<dbReference type="InterPro" id="IPR025345">
    <property type="entry name" value="DUF4249"/>
</dbReference>
<sequence>MKKIFIQFLALSFTLGALTGCEDVIDLDIPSGESQLVVDGWVTNQATEHTIRLTQSAPYFDNSPANPVLNATVIVTDDKGKVFTFKDLKNNGTYVWKPASAQDTLGRIGGTYTLNVKFGTEEYSAVSKLNRVPKIDSMNYFFDKLPVAPSDGSPREGYKPEFYARDFVGAGDCYWVRSYRNGKYYNKAQNITTAFDGAFSPGANSDGLIFIQPIRQSVVPQTDFALEKDTVKVEVYSVSLAGYYFLNQVRIESTNGGLFATPPSNIFTNIENKNPNGRKALGFFGAAGVNTFQTIIDAKKARPKNG</sequence>
<dbReference type="RefSeq" id="WP_013927563.1">
    <property type="nucleotide sequence ID" value="NC_015703.1"/>
</dbReference>
<organism evidence="1 2">
    <name type="scientific">Runella slithyformis (strain ATCC 29530 / DSM 19594 / LMG 11500 / NCIMB 11436 / LSU 4)</name>
    <dbReference type="NCBI Taxonomy" id="761193"/>
    <lineage>
        <taxon>Bacteria</taxon>
        <taxon>Pseudomonadati</taxon>
        <taxon>Bacteroidota</taxon>
        <taxon>Cytophagia</taxon>
        <taxon>Cytophagales</taxon>
        <taxon>Spirosomataceae</taxon>
        <taxon>Runella</taxon>
    </lineage>
</organism>
<keyword evidence="2" id="KW-1185">Reference proteome</keyword>
<dbReference type="Proteomes" id="UP000000493">
    <property type="component" value="Chromosome"/>
</dbReference>
<evidence type="ECO:0000313" key="1">
    <source>
        <dbReference type="EMBL" id="AEI48250.1"/>
    </source>
</evidence>
<name>A0A7U3ZJF1_RUNSL</name>
<accession>A0A7U3ZJF1</accession>
<dbReference type="AlphaFoldDB" id="A0A7U3ZJF1"/>
<reference evidence="1 2" key="2">
    <citation type="journal article" date="2012" name="Stand. Genomic Sci.">
        <title>Complete genome sequence of the aquatic bacterium Runella slithyformis type strain (LSU 4(T)).</title>
        <authorList>
            <person name="Copeland A."/>
            <person name="Zhang X."/>
            <person name="Misra M."/>
            <person name="Lapidus A."/>
            <person name="Nolan M."/>
            <person name="Lucas S."/>
            <person name="Deshpande S."/>
            <person name="Cheng J.F."/>
            <person name="Tapia R."/>
            <person name="Goodwin L.A."/>
            <person name="Pitluck S."/>
            <person name="Liolios K."/>
            <person name="Pagani I."/>
            <person name="Ivanova N."/>
            <person name="Mikhailova N."/>
            <person name="Pati A."/>
            <person name="Chen A."/>
            <person name="Palaniappan K."/>
            <person name="Land M."/>
            <person name="Hauser L."/>
            <person name="Pan C."/>
            <person name="Jeffries C.D."/>
            <person name="Detter J.C."/>
            <person name="Brambilla E.M."/>
            <person name="Rohde M."/>
            <person name="Djao O.D."/>
            <person name="Goker M."/>
            <person name="Sikorski J."/>
            <person name="Tindall B.J."/>
            <person name="Woyke T."/>
            <person name="Bristow J."/>
            <person name="Eisen J.A."/>
            <person name="Markowitz V."/>
            <person name="Hugenholtz P."/>
            <person name="Kyrpides N.C."/>
            <person name="Klenk H.P."/>
            <person name="Mavromatis K."/>
        </authorList>
    </citation>
    <scope>NUCLEOTIDE SEQUENCE [LARGE SCALE GENOMIC DNA]</scope>
    <source>
        <strain evidence="2">ATCC 29530 / DSM 19594 / LMG 11500 / NCIMB 11436 / LSU 4</strain>
    </source>
</reference>